<dbReference type="PANTHER" id="PTHR36110:SF2">
    <property type="entry name" value="RING-CLEAVING DIOXYGENASE MHQE-RELATED"/>
    <property type="match status" value="1"/>
</dbReference>
<dbReference type="OrthoDB" id="9785698at2"/>
<dbReference type="SUPFAM" id="SSF54593">
    <property type="entry name" value="Glyoxalase/Bleomycin resistance protein/Dihydroxybiphenyl dioxygenase"/>
    <property type="match status" value="1"/>
</dbReference>
<name>A0A2V3VY70_9BACI</name>
<protein>
    <submittedName>
        <fullName evidence="2">Glyoxalase family protein</fullName>
    </submittedName>
</protein>
<accession>A0A2V3VY70</accession>
<reference evidence="2 3" key="1">
    <citation type="submission" date="2018-05" db="EMBL/GenBank/DDBJ databases">
        <title>Genomic Encyclopedia of Type Strains, Phase IV (KMG-IV): sequencing the most valuable type-strain genomes for metagenomic binning, comparative biology and taxonomic classification.</title>
        <authorList>
            <person name="Goeker M."/>
        </authorList>
    </citation>
    <scope>NUCLEOTIDE SEQUENCE [LARGE SCALE GENOMIC DNA]</scope>
    <source>
        <strain evidence="2 3">DSM 22440</strain>
    </source>
</reference>
<dbReference type="EMBL" id="QJJR01000018">
    <property type="protein sequence ID" value="PXW86822.1"/>
    <property type="molecule type" value="Genomic_DNA"/>
</dbReference>
<dbReference type="Gene3D" id="3.10.180.10">
    <property type="entry name" value="2,3-Dihydroxybiphenyl 1,2-Dioxygenase, domain 1"/>
    <property type="match status" value="2"/>
</dbReference>
<dbReference type="Proteomes" id="UP000247922">
    <property type="component" value="Unassembled WGS sequence"/>
</dbReference>
<feature type="domain" description="VOC" evidence="1">
    <location>
        <begin position="7"/>
        <end position="131"/>
    </location>
</feature>
<dbReference type="RefSeq" id="WP_110252183.1">
    <property type="nucleotide sequence ID" value="NZ_QJJR01000018.1"/>
</dbReference>
<keyword evidence="3" id="KW-1185">Reference proteome</keyword>
<feature type="domain" description="VOC" evidence="1">
    <location>
        <begin position="152"/>
        <end position="269"/>
    </location>
</feature>
<comment type="caution">
    <text evidence="2">The sequence shown here is derived from an EMBL/GenBank/DDBJ whole genome shotgun (WGS) entry which is preliminary data.</text>
</comment>
<organism evidence="2 3">
    <name type="scientific">Streptohalobacillus salinus</name>
    <dbReference type="NCBI Taxonomy" id="621096"/>
    <lineage>
        <taxon>Bacteria</taxon>
        <taxon>Bacillati</taxon>
        <taxon>Bacillota</taxon>
        <taxon>Bacilli</taxon>
        <taxon>Bacillales</taxon>
        <taxon>Bacillaceae</taxon>
        <taxon>Streptohalobacillus</taxon>
    </lineage>
</organism>
<evidence type="ECO:0000313" key="3">
    <source>
        <dbReference type="Proteomes" id="UP000247922"/>
    </source>
</evidence>
<dbReference type="PANTHER" id="PTHR36110">
    <property type="entry name" value="RING-CLEAVING DIOXYGENASE MHQE-RELATED"/>
    <property type="match status" value="1"/>
</dbReference>
<dbReference type="InterPro" id="IPR029068">
    <property type="entry name" value="Glyas_Bleomycin-R_OHBP_Dase"/>
</dbReference>
<dbReference type="AlphaFoldDB" id="A0A2V3VY70"/>
<dbReference type="PROSITE" id="PS51819">
    <property type="entry name" value="VOC"/>
    <property type="match status" value="2"/>
</dbReference>
<proteinExistence type="predicted"/>
<dbReference type="InterPro" id="IPR052537">
    <property type="entry name" value="Extradiol_RC_dioxygenase"/>
</dbReference>
<dbReference type="InterPro" id="IPR037523">
    <property type="entry name" value="VOC_core"/>
</dbReference>
<evidence type="ECO:0000313" key="2">
    <source>
        <dbReference type="EMBL" id="PXW86822.1"/>
    </source>
</evidence>
<sequence>MPVKTQGIHHISAIVGDVQENVDFYVGVLGLRLIKKTVNFDDPGTYHLYFGNGSGQPGTLITFFPWQGAYKGRVGDGQVGVISFAVPRGALRFWEERLQSFQIPYQLTIRFHEPVLVFRDSYGVKLELVERIEGEKNTWSFGGIRPAVAITGFAGATLYSKAPEKTSRTLTEVFGLEELARENDCVRFQPGGAGKQTIDVQLKRIGHGRAGAGMVHHIAFRAIDDEEHAQYRRLIAELGYAVTPVRDRYYFKAIYFKDAGDILFEVATDGPGFTRDETHEDLGETIKLPPQYANEKEKYIRSLKPIIARTLPQKQ</sequence>
<dbReference type="Pfam" id="PF00903">
    <property type="entry name" value="Glyoxalase"/>
    <property type="match status" value="2"/>
</dbReference>
<gene>
    <name evidence="2" type="ORF">DES38_1188</name>
</gene>
<dbReference type="InterPro" id="IPR004360">
    <property type="entry name" value="Glyas_Fos-R_dOase_dom"/>
</dbReference>
<evidence type="ECO:0000259" key="1">
    <source>
        <dbReference type="PROSITE" id="PS51819"/>
    </source>
</evidence>